<gene>
    <name evidence="2" type="ORF">PG2054B_1056</name>
</gene>
<comment type="caution">
    <text evidence="2">The sequence shown here is derived from an EMBL/GenBank/DDBJ whole genome shotgun (WGS) entry which is preliminary data.</text>
</comment>
<name>A0A4Q5A8N0_9BIFI</name>
<sequence length="190" mass="20877">MRTHPFPLPSQVSSLGGAGRILEGLHGAKSLPPIDILGGAFFTTISTSRMLAIMCSMTDMNLLPHAEFMTPGPDRDRLNRLILDGRKIATTVLLAEYEACGEPLPQPGDRSVLVDSQEWPIAVLVTTDVQIEALNNVSFQHVLDEGEGQSSVAQWREEHEAFWNSISSDLGGIRIDDDTKVVLEHFTVER</sequence>
<dbReference type="AlphaFoldDB" id="A0A4Q5A8N0"/>
<dbReference type="Proteomes" id="UP000294221">
    <property type="component" value="Unassembled WGS sequence"/>
</dbReference>
<evidence type="ECO:0000313" key="2">
    <source>
        <dbReference type="EMBL" id="RYQ20602.1"/>
    </source>
</evidence>
<dbReference type="SUPFAM" id="SSF88697">
    <property type="entry name" value="PUA domain-like"/>
    <property type="match status" value="1"/>
</dbReference>
<dbReference type="PANTHER" id="PTHR39203:SF1">
    <property type="entry name" value="CYTOPLASMIC PROTEIN"/>
    <property type="match status" value="1"/>
</dbReference>
<dbReference type="EMBL" id="RYUN01000007">
    <property type="protein sequence ID" value="RYQ20602.1"/>
    <property type="molecule type" value="Genomic_DNA"/>
</dbReference>
<dbReference type="InterPro" id="IPR015947">
    <property type="entry name" value="PUA-like_sf"/>
</dbReference>
<dbReference type="InterPro" id="IPR007374">
    <property type="entry name" value="ASCH_domain"/>
</dbReference>
<evidence type="ECO:0000313" key="3">
    <source>
        <dbReference type="Proteomes" id="UP000294221"/>
    </source>
</evidence>
<dbReference type="Pfam" id="PF04266">
    <property type="entry name" value="ASCH"/>
    <property type="match status" value="1"/>
</dbReference>
<dbReference type="PANTHER" id="PTHR39203">
    <property type="entry name" value="CYTOPLASMIC PROTEIN-RELATED"/>
    <property type="match status" value="1"/>
</dbReference>
<evidence type="ECO:0000259" key="1">
    <source>
        <dbReference type="SMART" id="SM01022"/>
    </source>
</evidence>
<feature type="domain" description="ASCH" evidence="1">
    <location>
        <begin position="68"/>
        <end position="190"/>
    </location>
</feature>
<accession>A0A4Q5A8N0</accession>
<proteinExistence type="predicted"/>
<protein>
    <submittedName>
        <fullName evidence="2">RNA-binding protein</fullName>
    </submittedName>
</protein>
<dbReference type="Gene3D" id="3.10.400.10">
    <property type="entry name" value="Sulfate adenylyltransferase"/>
    <property type="match status" value="1"/>
</dbReference>
<reference evidence="2 3" key="1">
    <citation type="submission" date="2018-12" db="EMBL/GenBank/DDBJ databases">
        <title>Unveiling genomic diversity among members of the Bifidobacterium pseudolongum species, a widely distributed gut commensal of the animal kingdom.</title>
        <authorList>
            <person name="Lugli G.A."/>
            <person name="Duranti S."/>
            <person name="Albert K."/>
            <person name="Mancabelli L."/>
            <person name="Napoli S."/>
            <person name="Viappiani A."/>
            <person name="Anzalone R."/>
            <person name="Longhi G."/>
            <person name="Milani C."/>
            <person name="Turroni F."/>
            <person name="Alessandri G."/>
            <person name="Sela D.A."/>
            <person name="Van Sinderen D."/>
            <person name="Ventura M."/>
        </authorList>
    </citation>
    <scope>NUCLEOTIDE SEQUENCE [LARGE SCALE GENOMIC DNA]</scope>
    <source>
        <strain evidence="2 3">2054B</strain>
    </source>
</reference>
<dbReference type="InterPro" id="IPR009326">
    <property type="entry name" value="DUF984"/>
</dbReference>
<dbReference type="SMART" id="SM01022">
    <property type="entry name" value="ASCH"/>
    <property type="match status" value="1"/>
</dbReference>
<organism evidence="2 3">
    <name type="scientific">Bifidobacterium pseudolongum subsp. pseudolongum</name>
    <dbReference type="NCBI Taxonomy" id="31954"/>
    <lineage>
        <taxon>Bacteria</taxon>
        <taxon>Bacillati</taxon>
        <taxon>Actinomycetota</taxon>
        <taxon>Actinomycetes</taxon>
        <taxon>Bifidobacteriales</taxon>
        <taxon>Bifidobacteriaceae</taxon>
        <taxon>Bifidobacterium</taxon>
    </lineage>
</organism>